<dbReference type="PANTHER" id="PTHR11895">
    <property type="entry name" value="TRANSAMIDASE"/>
    <property type="match status" value="1"/>
</dbReference>
<dbReference type="Proteomes" id="UP001597368">
    <property type="component" value="Unassembled WGS sequence"/>
</dbReference>
<name>A0ABW4TFH3_9ACTN</name>
<dbReference type="InterPro" id="IPR000120">
    <property type="entry name" value="Amidase"/>
</dbReference>
<dbReference type="RefSeq" id="WP_379582534.1">
    <property type="nucleotide sequence ID" value="NZ_JBHUFV010000098.1"/>
</dbReference>
<comment type="caution">
    <text evidence="3">The sequence shown here is derived from an EMBL/GenBank/DDBJ whole genome shotgun (WGS) entry which is preliminary data.</text>
</comment>
<dbReference type="InterPro" id="IPR023631">
    <property type="entry name" value="Amidase_dom"/>
</dbReference>
<gene>
    <name evidence="3" type="ORF">ACFSKW_51240</name>
</gene>
<feature type="domain" description="Amidase" evidence="2">
    <location>
        <begin position="23"/>
        <end position="441"/>
    </location>
</feature>
<accession>A0ABW4TFH3</accession>
<dbReference type="PROSITE" id="PS00571">
    <property type="entry name" value="AMIDASES"/>
    <property type="match status" value="1"/>
</dbReference>
<dbReference type="InterPro" id="IPR036928">
    <property type="entry name" value="AS_sf"/>
</dbReference>
<comment type="similarity">
    <text evidence="1">Belongs to the amidase family.</text>
</comment>
<dbReference type="EMBL" id="JBHUFV010000098">
    <property type="protein sequence ID" value="MFD1939862.1"/>
    <property type="molecule type" value="Genomic_DNA"/>
</dbReference>
<dbReference type="InterPro" id="IPR020556">
    <property type="entry name" value="Amidase_CS"/>
</dbReference>
<dbReference type="PANTHER" id="PTHR11895:SF7">
    <property type="entry name" value="GLUTAMYL-TRNA(GLN) AMIDOTRANSFERASE SUBUNIT A, MITOCHONDRIAL"/>
    <property type="match status" value="1"/>
</dbReference>
<proteinExistence type="inferred from homology"/>
<dbReference type="Gene3D" id="3.90.1300.10">
    <property type="entry name" value="Amidase signature (AS) domain"/>
    <property type="match status" value="1"/>
</dbReference>
<dbReference type="Pfam" id="PF01425">
    <property type="entry name" value="Amidase"/>
    <property type="match status" value="1"/>
</dbReference>
<sequence>MLCYLSATEAHALMSRRELSPVELLTAVIDRAEVMEPRINAFTERLYESAMEQAKAAEAAYLNGSARPLEGIPVAVKEEQPIEGRTHEEGSLLLKGVVADVTHPVVTRITQAGGIVHARTTTPEFSCAAFTHSRLWGVTRNPWNLDRSPGGSSGGSGASLAAGTSLLATGSDIGGSIRIPASFCGVVGFKPPFGRVPALPPFNLDQYCHDGPMARTVADAALLQNVIAGPHPWDVVSVRPKLELPPLTGDVRGLRIALSVTLGDYEVEPDIVANTLAAAEALRAAGAIVEEVDLPWTRKQIMAAADAHFAGIFGAGIGELAEEHADLLSDYTRAFAKNGSELTFYQGLELEGEIYRPLGELLERHDALLCPTTARSSFPADHDGGPLPINGEPGHYMLGVMTIPFNIASRCPVLSVPSGLAADGVPTGVQLVGRTYDDVTVFQIASCLEAALPGIGRPAVPGR</sequence>
<dbReference type="SUPFAM" id="SSF75304">
    <property type="entry name" value="Amidase signature (AS) enzymes"/>
    <property type="match status" value="1"/>
</dbReference>
<evidence type="ECO:0000256" key="1">
    <source>
        <dbReference type="ARBA" id="ARBA00009199"/>
    </source>
</evidence>
<evidence type="ECO:0000313" key="3">
    <source>
        <dbReference type="EMBL" id="MFD1939862.1"/>
    </source>
</evidence>
<evidence type="ECO:0000313" key="4">
    <source>
        <dbReference type="Proteomes" id="UP001597368"/>
    </source>
</evidence>
<organism evidence="3 4">
    <name type="scientific">Nonomuraea mangrovi</name>
    <dbReference type="NCBI Taxonomy" id="2316207"/>
    <lineage>
        <taxon>Bacteria</taxon>
        <taxon>Bacillati</taxon>
        <taxon>Actinomycetota</taxon>
        <taxon>Actinomycetes</taxon>
        <taxon>Streptosporangiales</taxon>
        <taxon>Streptosporangiaceae</taxon>
        <taxon>Nonomuraea</taxon>
    </lineage>
</organism>
<reference evidence="4" key="1">
    <citation type="journal article" date="2019" name="Int. J. Syst. Evol. Microbiol.">
        <title>The Global Catalogue of Microorganisms (GCM) 10K type strain sequencing project: providing services to taxonomists for standard genome sequencing and annotation.</title>
        <authorList>
            <consortium name="The Broad Institute Genomics Platform"/>
            <consortium name="The Broad Institute Genome Sequencing Center for Infectious Disease"/>
            <person name="Wu L."/>
            <person name="Ma J."/>
        </authorList>
    </citation>
    <scope>NUCLEOTIDE SEQUENCE [LARGE SCALE GENOMIC DNA]</scope>
    <source>
        <strain evidence="4">ICMP 6774ER</strain>
    </source>
</reference>
<keyword evidence="4" id="KW-1185">Reference proteome</keyword>
<evidence type="ECO:0000259" key="2">
    <source>
        <dbReference type="Pfam" id="PF01425"/>
    </source>
</evidence>
<protein>
    <submittedName>
        <fullName evidence="3">Amidase</fullName>
    </submittedName>
</protein>